<dbReference type="RefSeq" id="WP_123658311.1">
    <property type="nucleotide sequence ID" value="NZ_AYKG01000025.1"/>
</dbReference>
<name>A0A423PPR3_9GAMM</name>
<comment type="caution">
    <text evidence="1">The sequence shown here is derived from an EMBL/GenBank/DDBJ whole genome shotgun (WGS) entry which is preliminary data.</text>
</comment>
<keyword evidence="2" id="KW-1185">Reference proteome</keyword>
<dbReference type="Proteomes" id="UP000285310">
    <property type="component" value="Unassembled WGS sequence"/>
</dbReference>
<accession>A0A423PPR3</accession>
<dbReference type="AlphaFoldDB" id="A0A423PPR3"/>
<gene>
    <name evidence="1" type="ORF">SAJA_09025</name>
</gene>
<sequence length="318" mass="33658">MRPGLRGIVIVLGLLAATAVWPDERAADARVAVRAHNVDILVSDTISAHLIDLTAELVPRPGHPLVDLEDGGSFSIRVTAGCARLSADQLTRLFNDRILNYEPRALNDVHFIPEDGAMQVSGGVRLWHRVPPFWLAFSATTDAGVDDDGLIRLTVRDEHLLGLPVGGLLDLAHTPLDALLTVEAPGARVAGDTVIIDTRAVLPGPAIDSRPVSARLSAAGLTVCFKGDATTGAPALPADLDVPGSYLWVQGPRLAALGQEIAPARLLVAPTGKTNDPMLFRLVKSRDQIAAGHIELGIDGRMIIRPGPAQPDTPGQDR</sequence>
<reference evidence="1 2" key="1">
    <citation type="submission" date="2013-10" db="EMBL/GenBank/DDBJ databases">
        <title>Salinisphaera japonica YTM-1 Genome Sequencing.</title>
        <authorList>
            <person name="Lai Q."/>
            <person name="Li C."/>
            <person name="Shao Z."/>
        </authorList>
    </citation>
    <scope>NUCLEOTIDE SEQUENCE [LARGE SCALE GENOMIC DNA]</scope>
    <source>
        <strain evidence="1 2">YTM-1</strain>
    </source>
</reference>
<dbReference type="InParanoid" id="A0A423PPR3"/>
<evidence type="ECO:0000313" key="2">
    <source>
        <dbReference type="Proteomes" id="UP000285310"/>
    </source>
</evidence>
<dbReference type="EMBL" id="AYKG01000025">
    <property type="protein sequence ID" value="ROO27580.1"/>
    <property type="molecule type" value="Genomic_DNA"/>
</dbReference>
<protein>
    <recommendedName>
        <fullName evidence="3">DUF2993 domain-containing protein</fullName>
    </recommendedName>
</protein>
<dbReference type="OrthoDB" id="7004606at2"/>
<organism evidence="1 2">
    <name type="scientific">Salinisphaera japonica YTM-1</name>
    <dbReference type="NCBI Taxonomy" id="1209778"/>
    <lineage>
        <taxon>Bacteria</taxon>
        <taxon>Pseudomonadati</taxon>
        <taxon>Pseudomonadota</taxon>
        <taxon>Gammaproteobacteria</taxon>
        <taxon>Salinisphaerales</taxon>
        <taxon>Salinisphaeraceae</taxon>
        <taxon>Salinisphaera</taxon>
    </lineage>
</organism>
<proteinExistence type="predicted"/>
<evidence type="ECO:0008006" key="3">
    <source>
        <dbReference type="Google" id="ProtNLM"/>
    </source>
</evidence>
<evidence type="ECO:0000313" key="1">
    <source>
        <dbReference type="EMBL" id="ROO27580.1"/>
    </source>
</evidence>